<keyword evidence="3" id="KW-1185">Reference proteome</keyword>
<dbReference type="InterPro" id="IPR006175">
    <property type="entry name" value="YjgF/YER057c/UK114"/>
</dbReference>
<dbReference type="SUPFAM" id="SSF55298">
    <property type="entry name" value="YjgF-like"/>
    <property type="match status" value="1"/>
</dbReference>
<accession>A0AAW4FKV8</accession>
<dbReference type="GO" id="GO:0005829">
    <property type="term" value="C:cytosol"/>
    <property type="evidence" value="ECO:0007669"/>
    <property type="project" value="TreeGrafter"/>
</dbReference>
<dbReference type="CDD" id="cd00448">
    <property type="entry name" value="YjgF_YER057c_UK114_family"/>
    <property type="match status" value="1"/>
</dbReference>
<dbReference type="PANTHER" id="PTHR11803">
    <property type="entry name" value="2-IMINOBUTANOATE/2-IMINOPROPANOATE DEAMINASE RIDA"/>
    <property type="match status" value="1"/>
</dbReference>
<gene>
    <name evidence="2" type="ORF">GFB56_18285</name>
</gene>
<comment type="caution">
    <text evidence="2">The sequence shown here is derived from an EMBL/GenBank/DDBJ whole genome shotgun (WGS) entry which is preliminary data.</text>
</comment>
<dbReference type="Proteomes" id="UP000744980">
    <property type="component" value="Unassembled WGS sequence"/>
</dbReference>
<reference evidence="2 3" key="1">
    <citation type="submission" date="2020-01" db="EMBL/GenBank/DDBJ databases">
        <title>Draft genome assembly of Ensifer adhaerens T173.</title>
        <authorList>
            <person name="Craig J.E."/>
            <person name="Stinchcombe J.R."/>
        </authorList>
    </citation>
    <scope>NUCLEOTIDE SEQUENCE [LARGE SCALE GENOMIC DNA]</scope>
    <source>
        <strain evidence="2 3">T173</strain>
    </source>
</reference>
<dbReference type="PANTHER" id="PTHR11803:SF39">
    <property type="entry name" value="2-IMINOBUTANOATE_2-IMINOPROPANOATE DEAMINASE"/>
    <property type="match status" value="1"/>
</dbReference>
<dbReference type="EMBL" id="WXFA01000011">
    <property type="protein sequence ID" value="MBM3092744.1"/>
    <property type="molecule type" value="Genomic_DNA"/>
</dbReference>
<dbReference type="RefSeq" id="WP_057216393.1">
    <property type="nucleotide sequence ID" value="NZ_SROZ01000015.1"/>
</dbReference>
<dbReference type="InterPro" id="IPR035959">
    <property type="entry name" value="RutC-like_sf"/>
</dbReference>
<organism evidence="2 3">
    <name type="scientific">Ensifer canadensis</name>
    <dbReference type="NCBI Taxonomy" id="555315"/>
    <lineage>
        <taxon>Bacteria</taxon>
        <taxon>Pseudomonadati</taxon>
        <taxon>Pseudomonadota</taxon>
        <taxon>Alphaproteobacteria</taxon>
        <taxon>Hyphomicrobiales</taxon>
        <taxon>Rhizobiaceae</taxon>
        <taxon>Sinorhizobium/Ensifer group</taxon>
        <taxon>Ensifer</taxon>
    </lineage>
</organism>
<dbReference type="GO" id="GO:0019239">
    <property type="term" value="F:deaminase activity"/>
    <property type="evidence" value="ECO:0007669"/>
    <property type="project" value="TreeGrafter"/>
</dbReference>
<evidence type="ECO:0000313" key="3">
    <source>
        <dbReference type="Proteomes" id="UP000744980"/>
    </source>
</evidence>
<dbReference type="InterPro" id="IPR006056">
    <property type="entry name" value="RidA"/>
</dbReference>
<evidence type="ECO:0000313" key="2">
    <source>
        <dbReference type="EMBL" id="MBM3092744.1"/>
    </source>
</evidence>
<dbReference type="Pfam" id="PF01042">
    <property type="entry name" value="Ribonuc_L-PSP"/>
    <property type="match status" value="1"/>
</dbReference>
<comment type="similarity">
    <text evidence="1">Belongs to the RutC family.</text>
</comment>
<dbReference type="AlphaFoldDB" id="A0AAW4FKV8"/>
<evidence type="ECO:0000256" key="1">
    <source>
        <dbReference type="ARBA" id="ARBA00010552"/>
    </source>
</evidence>
<dbReference type="NCBIfam" id="TIGR00004">
    <property type="entry name" value="Rid family detoxifying hydrolase"/>
    <property type="match status" value="1"/>
</dbReference>
<proteinExistence type="inferred from homology"/>
<sequence>MLSAISTTNAPAAVGPFSQAISTGQLLFVSGQLPIDPATGEIVSKDPVLQLRQCLKNISAIATEAGTNLARTVKTTVLITDMSKFGALNAEYATFFKAPFPARACFEVSALPKGAQIEVEAVLTLRHSNE</sequence>
<protein>
    <submittedName>
        <fullName evidence="2">RidA family protein</fullName>
    </submittedName>
</protein>
<dbReference type="FunFam" id="3.30.1330.40:FF:000001">
    <property type="entry name" value="L-PSP family endoribonuclease"/>
    <property type="match status" value="1"/>
</dbReference>
<dbReference type="Gene3D" id="3.30.1330.40">
    <property type="entry name" value="RutC-like"/>
    <property type="match status" value="1"/>
</dbReference>
<name>A0AAW4FKV8_9HYPH</name>